<dbReference type="InterPro" id="IPR003349">
    <property type="entry name" value="JmjN"/>
</dbReference>
<feature type="domain" description="JmjC" evidence="3">
    <location>
        <begin position="504"/>
        <end position="685"/>
    </location>
</feature>
<proteinExistence type="predicted"/>
<feature type="region of interest" description="Disordered" evidence="1">
    <location>
        <begin position="712"/>
        <end position="849"/>
    </location>
</feature>
<dbReference type="InParanoid" id="A0A165A7B3"/>
<dbReference type="GO" id="GO:0010468">
    <property type="term" value="P:regulation of gene expression"/>
    <property type="evidence" value="ECO:0007669"/>
    <property type="project" value="TreeGrafter"/>
</dbReference>
<feature type="compositionally biased region" description="Polar residues" evidence="1">
    <location>
        <begin position="777"/>
        <end position="795"/>
    </location>
</feature>
<dbReference type="RefSeq" id="XP_018185611.1">
    <property type="nucleotide sequence ID" value="XM_018335594.1"/>
</dbReference>
<dbReference type="GO" id="GO:0032454">
    <property type="term" value="F:histone H3K9 demethylase activity"/>
    <property type="evidence" value="ECO:0007669"/>
    <property type="project" value="TreeGrafter"/>
</dbReference>
<gene>
    <name evidence="4" type="ORF">L228DRAFT_273406</name>
</gene>
<dbReference type="Pfam" id="PF02373">
    <property type="entry name" value="JmjC"/>
    <property type="match status" value="1"/>
</dbReference>
<dbReference type="PANTHER" id="PTHR10694:SF7">
    <property type="entry name" value="[HISTONE H3]-TRIMETHYL-L-LYSINE(9) DEMETHYLASE"/>
    <property type="match status" value="1"/>
</dbReference>
<feature type="compositionally biased region" description="Basic residues" evidence="1">
    <location>
        <begin position="89"/>
        <end position="101"/>
    </location>
</feature>
<dbReference type="GO" id="GO:0005634">
    <property type="term" value="C:nucleus"/>
    <property type="evidence" value="ECO:0007669"/>
    <property type="project" value="TreeGrafter"/>
</dbReference>
<dbReference type="GO" id="GO:0051864">
    <property type="term" value="F:histone H3K36 demethylase activity"/>
    <property type="evidence" value="ECO:0007669"/>
    <property type="project" value="TreeGrafter"/>
</dbReference>
<dbReference type="PANTHER" id="PTHR10694">
    <property type="entry name" value="LYSINE-SPECIFIC DEMETHYLASE"/>
    <property type="match status" value="1"/>
</dbReference>
<evidence type="ECO:0000256" key="1">
    <source>
        <dbReference type="SAM" id="MobiDB-lite"/>
    </source>
</evidence>
<evidence type="ECO:0000313" key="4">
    <source>
        <dbReference type="EMBL" id="KZF20056.1"/>
    </source>
</evidence>
<feature type="region of interest" description="Disordered" evidence="1">
    <location>
        <begin position="1"/>
        <end position="129"/>
    </location>
</feature>
<feature type="compositionally biased region" description="Basic and acidic residues" evidence="1">
    <location>
        <begin position="56"/>
        <end position="68"/>
    </location>
</feature>
<dbReference type="GeneID" id="28900731"/>
<accession>A0A165A7B3</accession>
<feature type="compositionally biased region" description="Polar residues" evidence="1">
    <location>
        <begin position="38"/>
        <end position="51"/>
    </location>
</feature>
<dbReference type="Gene3D" id="2.60.120.650">
    <property type="entry name" value="Cupin"/>
    <property type="match status" value="1"/>
</dbReference>
<feature type="compositionally biased region" description="Basic and acidic residues" evidence="1">
    <location>
        <begin position="712"/>
        <end position="723"/>
    </location>
</feature>
<dbReference type="SMART" id="SM00558">
    <property type="entry name" value="JmjC"/>
    <property type="match status" value="1"/>
</dbReference>
<feature type="compositionally biased region" description="Polar residues" evidence="1">
    <location>
        <begin position="938"/>
        <end position="950"/>
    </location>
</feature>
<dbReference type="InterPro" id="IPR003347">
    <property type="entry name" value="JmjC_dom"/>
</dbReference>
<feature type="domain" description="JmjN" evidence="2">
    <location>
        <begin position="327"/>
        <end position="369"/>
    </location>
</feature>
<feature type="compositionally biased region" description="Polar residues" evidence="1">
    <location>
        <begin position="887"/>
        <end position="912"/>
    </location>
</feature>
<evidence type="ECO:0000313" key="5">
    <source>
        <dbReference type="Proteomes" id="UP000076632"/>
    </source>
</evidence>
<dbReference type="Proteomes" id="UP000076632">
    <property type="component" value="Unassembled WGS sequence"/>
</dbReference>
<feature type="region of interest" description="Disordered" evidence="1">
    <location>
        <begin position="868"/>
        <end position="957"/>
    </location>
</feature>
<keyword evidence="5" id="KW-1185">Reference proteome</keyword>
<dbReference type="GO" id="GO:0000785">
    <property type="term" value="C:chromatin"/>
    <property type="evidence" value="ECO:0007669"/>
    <property type="project" value="TreeGrafter"/>
</dbReference>
<evidence type="ECO:0000259" key="2">
    <source>
        <dbReference type="PROSITE" id="PS51183"/>
    </source>
</evidence>
<name>A0A165A7B3_XYLHT</name>
<dbReference type="OrthoDB" id="1678912at2759"/>
<evidence type="ECO:0000259" key="3">
    <source>
        <dbReference type="PROSITE" id="PS51184"/>
    </source>
</evidence>
<dbReference type="PROSITE" id="PS51183">
    <property type="entry name" value="JMJN"/>
    <property type="match status" value="1"/>
</dbReference>
<dbReference type="SUPFAM" id="SSF51197">
    <property type="entry name" value="Clavaminate synthase-like"/>
    <property type="match status" value="1"/>
</dbReference>
<dbReference type="STRING" id="1328760.A0A165A7B3"/>
<dbReference type="AlphaFoldDB" id="A0A165A7B3"/>
<protein>
    <submittedName>
        <fullName evidence="4">JmjC-domain-containing protein</fullName>
    </submittedName>
</protein>
<reference evidence="4 5" key="1">
    <citation type="journal article" date="2016" name="Fungal Biol.">
        <title>The genome of Xylona heveae provides a window into fungal endophytism.</title>
        <authorList>
            <person name="Gazis R."/>
            <person name="Kuo A."/>
            <person name="Riley R."/>
            <person name="LaButti K."/>
            <person name="Lipzen A."/>
            <person name="Lin J."/>
            <person name="Amirebrahimi M."/>
            <person name="Hesse C.N."/>
            <person name="Spatafora J.W."/>
            <person name="Henrissat B."/>
            <person name="Hainaut M."/>
            <person name="Grigoriev I.V."/>
            <person name="Hibbett D.S."/>
        </authorList>
    </citation>
    <scope>NUCLEOTIDE SEQUENCE [LARGE SCALE GENOMIC DNA]</scope>
    <source>
        <strain evidence="4 5">TC161</strain>
    </source>
</reference>
<feature type="compositionally biased region" description="Low complexity" evidence="1">
    <location>
        <begin position="1"/>
        <end position="19"/>
    </location>
</feature>
<dbReference type="EMBL" id="KV407464">
    <property type="protein sequence ID" value="KZF20056.1"/>
    <property type="molecule type" value="Genomic_DNA"/>
</dbReference>
<organism evidence="4 5">
    <name type="scientific">Xylona heveae (strain CBS 132557 / TC161)</name>
    <dbReference type="NCBI Taxonomy" id="1328760"/>
    <lineage>
        <taxon>Eukaryota</taxon>
        <taxon>Fungi</taxon>
        <taxon>Dikarya</taxon>
        <taxon>Ascomycota</taxon>
        <taxon>Pezizomycotina</taxon>
        <taxon>Xylonomycetes</taxon>
        <taxon>Xylonales</taxon>
        <taxon>Xylonaceae</taxon>
        <taxon>Xylona</taxon>
    </lineage>
</organism>
<feature type="compositionally biased region" description="Acidic residues" evidence="1">
    <location>
        <begin position="826"/>
        <end position="835"/>
    </location>
</feature>
<feature type="compositionally biased region" description="Low complexity" evidence="1">
    <location>
        <begin position="73"/>
        <end position="88"/>
    </location>
</feature>
<sequence length="957" mass="106284">MPTVSGSASPSSGPGSQRASRIRGHLPVDLSHRRTRSLDQSPNVSADSPSGLSGRDISHLPRAVRELQDFNAPPRSSSSDSRSSSRSRGTPRSKPPTRHRLSKIERELLPYNAEPIKDSEERATSSTSQLDIEDSRMWLTRSAERNLSNIAQGRDIERRKSLNVKKLMREQILPKSRIQRDPNASAAPGVPLTHALDMASDSEDLASGPGNGSWIDDEEGTGIVDDMKSPFVTSVKERASSDHLKVSMDEDHIQGSGLSGLQKKKKLVRAETEKAELLYEEWLEKKERINEILYAPSYQSSTAPSDYEQASLENIPEGIDITMEEGLYVFHPTLKKYQDFPTLLSEIEEIAGREMGVVKVVVPKESSYPGSAGATSSVRSTTSLSKTVDSLVDGILSSADAQGQKLNPFKLDMTIHPNTRYKEQSVYKVSSCPIPDVPAKQWREDIEKHRQVLKDKHCLNVDSASDAWSRTNYTGPSEGEMIESFGDPQEDSVYAMDNDATSDLRSALGCIDPKLAEVAGNSLMKSRSRVSGIHSPYFYVSNRNGTPFGMHVEDFAAYSLNYHHVGAPKKWYVVRPREHQWLEEFIHNFLNPEERLLGSEHLRKPRRPPQCGQFLRHNSLYLPEETLRTIGVCYTRVVQHQGEMVITFPFAYHQGYNTGPNIAEAIGYASERWEIFIREGLYQNCRRSNCKIDPIQMDFSFIKHISGRGLESKMTRRPYKSEKSLGAADGGRRGWATQRNVRRSHHQKNDSQSLFVGQDSSSSSDEAEDMVEHRISENVSNNPDVHSSGVMQTPEQLAAAKRKKASPPGTPPQHIRHRVTPPAGDNGDETEEEVDGSGGTSEQQQQEPTRLANALTGKMDANGLLSHRAPYHSHTSSSSFLGHPDQAHSSQSTLLSLGRSNENYRPLTNQRVTGDGEGYAQKQLLQASSSSSSHPRNDSNATSSAVNMTPSPHVYRN</sequence>
<dbReference type="PROSITE" id="PS51184">
    <property type="entry name" value="JMJC"/>
    <property type="match status" value="1"/>
</dbReference>